<evidence type="ECO:0000313" key="4">
    <source>
        <dbReference type="EMBL" id="KAG2487935.1"/>
    </source>
</evidence>
<dbReference type="EMBL" id="JAEHOE010000090">
    <property type="protein sequence ID" value="KAG2487935.1"/>
    <property type="molecule type" value="Genomic_DNA"/>
</dbReference>
<dbReference type="Proteomes" id="UP000612055">
    <property type="component" value="Unassembled WGS sequence"/>
</dbReference>
<accession>A0A835XQS8</accession>
<dbReference type="InterPro" id="IPR027865">
    <property type="entry name" value="C5orf34-like_C"/>
</dbReference>
<feature type="region of interest" description="Disordered" evidence="1">
    <location>
        <begin position="234"/>
        <end position="278"/>
    </location>
</feature>
<keyword evidence="5" id="KW-1185">Reference proteome</keyword>
<feature type="domain" description="C5orf34-like N-terminal" evidence="3">
    <location>
        <begin position="18"/>
        <end position="78"/>
    </location>
</feature>
<evidence type="ECO:0000259" key="2">
    <source>
        <dbReference type="Pfam" id="PF15016"/>
    </source>
</evidence>
<sequence>MASLLPGTAAELPELCRVCVLSDSRAKATFSDNTVVTTNSAGSSFLITTPDGRSTRQLSEYALARHSPLLAALLEFRNMHVELPCFCKPLARALRSSFSLGYIIRDATWPSPEHALEAGLAQVQPDGKVAITSEDGVAQVVLHGHARRFAVCYPLLVGERPQEAKYEYVWQTQVFSVASHPPRWRPAVRAALLAAARLGQSVDSALASLQEASTTHTEPPHLQPPPLELHSVISSQQPGMSHSPAEDWDDIRSAQHPDSHHHLAPASPSATASANGKLADGCTCRDSAGRRSDLPRADDCARTGLADPLRSDGWWGETSLSLLPPDDVLLFEWTPHATYQFLPEVGEVEVWVHADESCLVTTRAGRFLAHYRGGTGGGPQACHALGATGPGTGAMAGAGAGLPVGAGAGAGSCGEHLYAANCVPDAVWSRDQTFRYPLGPLAAHALKLRSHNTTVAAAVAARIPAQAPLALPGFRGGGALAAAGGGRGGRPLLARPSDELFAAASTAVLERSEVPGLGAFTAYADGRVRACFEDRAILHMAASHSHCKVVLPDGSVAVVATANPVGVEPYAAAATDFARWAFKTPAERAAELRAQARVRAELLNSQRMAALCEFQASRTLPPAAVAAAAAAASAAAAAAAAEGALELPPPQVQQQQQQPAAGLQQPQVPGLPQQALLPPPRLMLEAASAGGSRAGDSRAGDDIRSWGSAAGSAAQESLPAQRADEPAPGRHAPHRGGPDPPHGTHAVPEVQYGGYGIPELVSYEQSYGSSTAPVELPYDGAHVTGPDRQAMIDRLLGQNARLLERL</sequence>
<comment type="caution">
    <text evidence="4">The sequence shown here is derived from an EMBL/GenBank/DDBJ whole genome shotgun (WGS) entry which is preliminary data.</text>
</comment>
<reference evidence="4" key="1">
    <citation type="journal article" date="2020" name="bioRxiv">
        <title>Comparative genomics of Chlamydomonas.</title>
        <authorList>
            <person name="Craig R.J."/>
            <person name="Hasan A.R."/>
            <person name="Ness R.W."/>
            <person name="Keightley P.D."/>
        </authorList>
    </citation>
    <scope>NUCLEOTIDE SEQUENCE</scope>
    <source>
        <strain evidence="4">CCAP 11/70</strain>
    </source>
</reference>
<dbReference type="InterPro" id="IPR027830">
    <property type="entry name" value="C5orf34-like_N"/>
</dbReference>
<dbReference type="PANTHER" id="PTHR34531">
    <property type="entry name" value="ZGC:153352"/>
    <property type="match status" value="1"/>
</dbReference>
<feature type="region of interest" description="Disordered" evidence="1">
    <location>
        <begin position="649"/>
        <end position="748"/>
    </location>
</feature>
<dbReference type="Pfam" id="PF15025">
    <property type="entry name" value="C5orf34-like_N"/>
    <property type="match status" value="1"/>
</dbReference>
<evidence type="ECO:0000259" key="3">
    <source>
        <dbReference type="Pfam" id="PF15025"/>
    </source>
</evidence>
<evidence type="ECO:0000256" key="1">
    <source>
        <dbReference type="SAM" id="MobiDB-lite"/>
    </source>
</evidence>
<feature type="compositionally biased region" description="Basic and acidic residues" evidence="1">
    <location>
        <begin position="695"/>
        <end position="704"/>
    </location>
</feature>
<protein>
    <submittedName>
        <fullName evidence="4">Uncharacterized protein</fullName>
    </submittedName>
</protein>
<dbReference type="OrthoDB" id="75908at2759"/>
<evidence type="ECO:0000313" key="5">
    <source>
        <dbReference type="Proteomes" id="UP000612055"/>
    </source>
</evidence>
<dbReference type="AlphaFoldDB" id="A0A835XQS8"/>
<organism evidence="4 5">
    <name type="scientific">Edaphochlamys debaryana</name>
    <dbReference type="NCBI Taxonomy" id="47281"/>
    <lineage>
        <taxon>Eukaryota</taxon>
        <taxon>Viridiplantae</taxon>
        <taxon>Chlorophyta</taxon>
        <taxon>core chlorophytes</taxon>
        <taxon>Chlorophyceae</taxon>
        <taxon>CS clade</taxon>
        <taxon>Chlamydomonadales</taxon>
        <taxon>Chlamydomonadales incertae sedis</taxon>
        <taxon>Edaphochlamys</taxon>
    </lineage>
</organism>
<dbReference type="PANTHER" id="PTHR34531:SF1">
    <property type="entry name" value="CHROMOSOME 5 OPEN READING FRAME 34"/>
    <property type="match status" value="1"/>
</dbReference>
<feature type="domain" description="C5orf34-like C-terminal" evidence="2">
    <location>
        <begin position="505"/>
        <end position="580"/>
    </location>
</feature>
<gene>
    <name evidence="4" type="ORF">HYH03_013514</name>
</gene>
<dbReference type="InterPro" id="IPR053901">
    <property type="entry name" value="C5orf34-like"/>
</dbReference>
<proteinExistence type="predicted"/>
<dbReference type="Pfam" id="PF15016">
    <property type="entry name" value="C5orf34_C"/>
    <property type="match status" value="1"/>
</dbReference>
<feature type="compositionally biased region" description="Low complexity" evidence="1">
    <location>
        <begin position="264"/>
        <end position="274"/>
    </location>
</feature>
<feature type="compositionally biased region" description="Low complexity" evidence="1">
    <location>
        <begin position="652"/>
        <end position="691"/>
    </location>
</feature>
<feature type="compositionally biased region" description="Basic and acidic residues" evidence="1">
    <location>
        <begin position="250"/>
        <end position="261"/>
    </location>
</feature>
<name>A0A835XQS8_9CHLO</name>